<dbReference type="InterPro" id="IPR004193">
    <property type="entry name" value="Glyco_hydro_13_N"/>
</dbReference>
<dbReference type="HOGENOM" id="CLU_004245_3_2_6"/>
<organism evidence="13 14">
    <name type="scientific">Nitrosococcus halophilus (strain Nc4)</name>
    <dbReference type="NCBI Taxonomy" id="472759"/>
    <lineage>
        <taxon>Bacteria</taxon>
        <taxon>Pseudomonadati</taxon>
        <taxon>Pseudomonadota</taxon>
        <taxon>Gammaproteobacteria</taxon>
        <taxon>Chromatiales</taxon>
        <taxon>Chromatiaceae</taxon>
        <taxon>Nitrosococcus</taxon>
    </lineage>
</organism>
<dbReference type="NCBIfam" id="NF008967">
    <property type="entry name" value="PRK12313.1"/>
    <property type="match status" value="1"/>
</dbReference>
<dbReference type="Gene3D" id="3.20.20.80">
    <property type="entry name" value="Glycosidases"/>
    <property type="match status" value="1"/>
</dbReference>
<comment type="similarity">
    <text evidence="4 10">Belongs to the glycosyl hydrolase 13 family. GlgB subfamily.</text>
</comment>
<dbReference type="InterPro" id="IPR006047">
    <property type="entry name" value="GH13_cat_dom"/>
</dbReference>
<dbReference type="STRING" id="472759.Nhal_2489"/>
<dbReference type="InterPro" id="IPR013783">
    <property type="entry name" value="Ig-like_fold"/>
</dbReference>
<evidence type="ECO:0000256" key="1">
    <source>
        <dbReference type="ARBA" id="ARBA00000826"/>
    </source>
</evidence>
<dbReference type="Proteomes" id="UP000001844">
    <property type="component" value="Chromosome"/>
</dbReference>
<keyword evidence="6 10" id="KW-0328">Glycosyltransferase</keyword>
<keyword evidence="8 10" id="KW-0320">Glycogen biosynthesis</keyword>
<evidence type="ECO:0000256" key="9">
    <source>
        <dbReference type="ARBA" id="ARBA00023277"/>
    </source>
</evidence>
<dbReference type="CDD" id="cd11322">
    <property type="entry name" value="AmyAc_Glg_BE"/>
    <property type="match status" value="1"/>
</dbReference>
<dbReference type="InterPro" id="IPR037439">
    <property type="entry name" value="Branching_enzy"/>
</dbReference>
<evidence type="ECO:0000256" key="7">
    <source>
        <dbReference type="ARBA" id="ARBA00022679"/>
    </source>
</evidence>
<dbReference type="RefSeq" id="WP_013033434.1">
    <property type="nucleotide sequence ID" value="NC_013960.1"/>
</dbReference>
<keyword evidence="5 10" id="KW-0321">Glycogen metabolism</keyword>
<evidence type="ECO:0000256" key="3">
    <source>
        <dbReference type="ARBA" id="ARBA00004964"/>
    </source>
</evidence>
<dbReference type="NCBIfam" id="TIGR01515">
    <property type="entry name" value="branching_enzym"/>
    <property type="match status" value="1"/>
</dbReference>
<dbReference type="EMBL" id="CP001798">
    <property type="protein sequence ID" value="ADE15574.1"/>
    <property type="molecule type" value="Genomic_DNA"/>
</dbReference>
<keyword evidence="14" id="KW-1185">Reference proteome</keyword>
<dbReference type="FunFam" id="2.60.40.1180:FF:000002">
    <property type="entry name" value="1,4-alpha-glucan branching enzyme GlgB"/>
    <property type="match status" value="1"/>
</dbReference>
<dbReference type="EC" id="2.4.1.18" evidence="10"/>
<dbReference type="SUPFAM" id="SSF51445">
    <property type="entry name" value="(Trans)glycosidases"/>
    <property type="match status" value="1"/>
</dbReference>
<dbReference type="eggNOG" id="COG0296">
    <property type="taxonomic scope" value="Bacteria"/>
</dbReference>
<evidence type="ECO:0000256" key="8">
    <source>
        <dbReference type="ARBA" id="ARBA00023056"/>
    </source>
</evidence>
<dbReference type="InterPro" id="IPR044143">
    <property type="entry name" value="GlgB_N_E_set_prok"/>
</dbReference>
<proteinExistence type="inferred from homology"/>
<dbReference type="Pfam" id="PF02922">
    <property type="entry name" value="CBM_48"/>
    <property type="match status" value="1"/>
</dbReference>
<dbReference type="KEGG" id="nhl:Nhal_2489"/>
<dbReference type="NCBIfam" id="NF003811">
    <property type="entry name" value="PRK05402.1"/>
    <property type="match status" value="1"/>
</dbReference>
<dbReference type="CAZy" id="CBM48">
    <property type="family name" value="Carbohydrate-Binding Module Family 48"/>
</dbReference>
<dbReference type="GO" id="GO:0005829">
    <property type="term" value="C:cytosol"/>
    <property type="evidence" value="ECO:0007669"/>
    <property type="project" value="TreeGrafter"/>
</dbReference>
<dbReference type="HAMAP" id="MF_00685">
    <property type="entry name" value="GlgB"/>
    <property type="match status" value="1"/>
</dbReference>
<dbReference type="InterPro" id="IPR006407">
    <property type="entry name" value="GlgB"/>
</dbReference>
<dbReference type="FunFam" id="3.20.20.80:FF:000003">
    <property type="entry name" value="1,4-alpha-glucan branching enzyme GlgB"/>
    <property type="match status" value="1"/>
</dbReference>
<dbReference type="Gene3D" id="2.60.40.1180">
    <property type="entry name" value="Golgi alpha-mannosidase II"/>
    <property type="match status" value="1"/>
</dbReference>
<feature type="active site" description="Proton donor" evidence="10 11">
    <location>
        <position position="379"/>
    </location>
</feature>
<keyword evidence="9 10" id="KW-0119">Carbohydrate metabolism</keyword>
<evidence type="ECO:0000256" key="11">
    <source>
        <dbReference type="PIRSR" id="PIRSR000463-1"/>
    </source>
</evidence>
<comment type="catalytic activity">
    <reaction evidence="1 10">
        <text>Transfers a segment of a (1-&gt;4)-alpha-D-glucan chain to a primary hydroxy group in a similar glucan chain.</text>
        <dbReference type="EC" id="2.4.1.18"/>
    </reaction>
</comment>
<evidence type="ECO:0000256" key="2">
    <source>
        <dbReference type="ARBA" id="ARBA00002953"/>
    </source>
</evidence>
<dbReference type="PIRSF" id="PIRSF000463">
    <property type="entry name" value="GlgB"/>
    <property type="match status" value="1"/>
</dbReference>
<gene>
    <name evidence="10" type="primary">glgB</name>
    <name evidence="13" type="ordered locus">Nhal_2489</name>
</gene>
<evidence type="ECO:0000256" key="10">
    <source>
        <dbReference type="HAMAP-Rule" id="MF_00685"/>
    </source>
</evidence>
<feature type="active site" description="Nucleophile" evidence="10 11">
    <location>
        <position position="326"/>
    </location>
</feature>
<reference evidence="14" key="1">
    <citation type="submission" date="2010-04" db="EMBL/GenBank/DDBJ databases">
        <title>Complete genome sequence of Nitrosococcus halophilus Nc4, a salt-adapted, aerobic obligate ammonia-oxidizing sulfur purple bacterium.</title>
        <authorList>
            <consortium name="US DOE Joint Genome Institute"/>
            <person name="Campbell M.A."/>
            <person name="Malfatti S.A."/>
            <person name="Chain P.S.G."/>
            <person name="Heidelberg J.F."/>
            <person name="Ward B.B."/>
            <person name="Klotz M.G."/>
        </authorList>
    </citation>
    <scope>NUCLEOTIDE SEQUENCE [LARGE SCALE GENOMIC DNA]</scope>
    <source>
        <strain evidence="14">Nc4</strain>
    </source>
</reference>
<dbReference type="CAZy" id="GH13">
    <property type="family name" value="Glycoside Hydrolase Family 13"/>
</dbReference>
<dbReference type="InterPro" id="IPR017853">
    <property type="entry name" value="GH"/>
</dbReference>
<dbReference type="SUPFAM" id="SSF51011">
    <property type="entry name" value="Glycosyl hydrolase domain"/>
    <property type="match status" value="1"/>
</dbReference>
<evidence type="ECO:0000256" key="4">
    <source>
        <dbReference type="ARBA" id="ARBA00009000"/>
    </source>
</evidence>
<dbReference type="PANTHER" id="PTHR43651">
    <property type="entry name" value="1,4-ALPHA-GLUCAN-BRANCHING ENZYME"/>
    <property type="match status" value="1"/>
</dbReference>
<dbReference type="InterPro" id="IPR006048">
    <property type="entry name" value="A-amylase/branching_C"/>
</dbReference>
<comment type="subunit">
    <text evidence="10">Monomer.</text>
</comment>
<dbReference type="GO" id="GO:0043169">
    <property type="term" value="F:cation binding"/>
    <property type="evidence" value="ECO:0007669"/>
    <property type="project" value="InterPro"/>
</dbReference>
<dbReference type="CDD" id="cd02855">
    <property type="entry name" value="E_set_GBE_prok_N"/>
    <property type="match status" value="1"/>
</dbReference>
<dbReference type="GO" id="GO:0003844">
    <property type="term" value="F:1,4-alpha-glucan branching enzyme activity"/>
    <property type="evidence" value="ECO:0007669"/>
    <property type="project" value="UniProtKB-UniRule"/>
</dbReference>
<sequence>MAIPRGLKTAETVRHDVSLLTEQDVYFFKEGTHTKLYHKLGAHLISVEGVKGTYFALWVPNAERVSVIGDFNQWNSETHALKQRPDSSGIWEGFIPGVSPGTRYKYRIVSKYRNYQIDKGDPFAFFWEAPPQTASRVWSLDYEWGDGEWMARRHQANSLDAPLAIYEVHLGSWQRVPEEDNRSLTYREMAEKLAEYVKDMGFTHVELLPVTEHPFYGSWGYQTTGYFAPTARYGTPQDFMYLVDHLHQNGIGVILDWVPSHFPNDAHGLTYFDGTYLFEHADPKKGFHREWSSYIFNYDRHEVRAFLMSSALFWLEQYHIDGIRVDAVSSILYLDYGRQEGEWIPNEYGGRENLAAICFLRELNEAAYGAYPDIQTIAEESTAWPMVSRPSYVGGLGFGMKWNMGWMHDTLDYFSKDSIFRKYHHDQLTFSIWYAFSENFVLALSHDEVVYGKGSLFGRMSGDEWQKFANLRVLFGYMYGHPGKKLLFMGGEFAQGREWNHDQSLDWHLLQNPPHQGVQRWVSNLNHFYRAEPALYEQDFVTAGFEWIDCHAWEESIISFIRKDKTGKDMILVVCNFTPVLRTNYRIGVPRGGDWREALNSDSELYGGVGHGNFGGVEAVPFPAHGRANSLMLTVPPLSVLFFKNQQLI</sequence>
<dbReference type="GO" id="GO:0005978">
    <property type="term" value="P:glycogen biosynthetic process"/>
    <property type="evidence" value="ECO:0007669"/>
    <property type="project" value="UniProtKB-UniRule"/>
</dbReference>
<dbReference type="GO" id="GO:0004553">
    <property type="term" value="F:hydrolase activity, hydrolyzing O-glycosyl compounds"/>
    <property type="evidence" value="ECO:0007669"/>
    <property type="project" value="InterPro"/>
</dbReference>
<dbReference type="PANTHER" id="PTHR43651:SF3">
    <property type="entry name" value="1,4-ALPHA-GLUCAN-BRANCHING ENZYME"/>
    <property type="match status" value="1"/>
</dbReference>
<dbReference type="InterPro" id="IPR013780">
    <property type="entry name" value="Glyco_hydro_b"/>
</dbReference>
<evidence type="ECO:0000256" key="6">
    <source>
        <dbReference type="ARBA" id="ARBA00022676"/>
    </source>
</evidence>
<evidence type="ECO:0000256" key="5">
    <source>
        <dbReference type="ARBA" id="ARBA00022600"/>
    </source>
</evidence>
<dbReference type="UniPathway" id="UPA00164"/>
<dbReference type="Gene3D" id="2.60.40.10">
    <property type="entry name" value="Immunoglobulins"/>
    <property type="match status" value="1"/>
</dbReference>
<accession>D5BVZ5</accession>
<evidence type="ECO:0000259" key="12">
    <source>
        <dbReference type="SMART" id="SM00642"/>
    </source>
</evidence>
<dbReference type="FunFam" id="2.60.40.10:FF:000169">
    <property type="entry name" value="1,4-alpha-glucan branching enzyme GlgB"/>
    <property type="match status" value="1"/>
</dbReference>
<keyword evidence="7 10" id="KW-0808">Transferase</keyword>
<dbReference type="AlphaFoldDB" id="D5BVZ5"/>
<evidence type="ECO:0000313" key="14">
    <source>
        <dbReference type="Proteomes" id="UP000001844"/>
    </source>
</evidence>
<dbReference type="Pfam" id="PF00128">
    <property type="entry name" value="Alpha-amylase"/>
    <property type="match status" value="1"/>
</dbReference>
<comment type="function">
    <text evidence="2 10">Catalyzes the formation of the alpha-1,6-glucosidic linkages in glycogen by scission of a 1,4-alpha-linked oligosaccharide from growing alpha-1,4-glucan chains and the subsequent attachment of the oligosaccharide to the alpha-1,6 position.</text>
</comment>
<protein>
    <recommendedName>
        <fullName evidence="10">1,4-alpha-glucan branching enzyme GlgB</fullName>
        <ecNumber evidence="10">2.4.1.18</ecNumber>
    </recommendedName>
    <alternativeName>
        <fullName evidence="10">1,4-alpha-D-glucan:1,4-alpha-D-glucan 6-glucosyl-transferase</fullName>
    </alternativeName>
    <alternativeName>
        <fullName evidence="10">Alpha-(1-&gt;4)-glucan branching enzyme</fullName>
    </alternativeName>
    <alternativeName>
        <fullName evidence="10">Glycogen branching enzyme</fullName>
        <shortName evidence="10">BE</shortName>
    </alternativeName>
</protein>
<name>D5BVZ5_NITHN</name>
<evidence type="ECO:0000313" key="13">
    <source>
        <dbReference type="EMBL" id="ADE15574.1"/>
    </source>
</evidence>
<comment type="pathway">
    <text evidence="3 10">Glycan biosynthesis; glycogen biosynthesis.</text>
</comment>
<dbReference type="SMART" id="SM00642">
    <property type="entry name" value="Aamy"/>
    <property type="match status" value="1"/>
</dbReference>
<dbReference type="Pfam" id="PF02806">
    <property type="entry name" value="Alpha-amylase_C"/>
    <property type="match status" value="1"/>
</dbReference>
<feature type="domain" description="Glycosyl hydrolase family 13 catalytic" evidence="12">
    <location>
        <begin position="167"/>
        <end position="529"/>
    </location>
</feature>